<gene>
    <name evidence="1" type="ORF">METZ01_LOCUS65381</name>
</gene>
<dbReference type="InterPro" id="IPR019734">
    <property type="entry name" value="TPR_rpt"/>
</dbReference>
<organism evidence="1">
    <name type="scientific">marine metagenome</name>
    <dbReference type="NCBI Taxonomy" id="408172"/>
    <lineage>
        <taxon>unclassified sequences</taxon>
        <taxon>metagenomes</taxon>
        <taxon>ecological metagenomes</taxon>
    </lineage>
</organism>
<protein>
    <submittedName>
        <fullName evidence="1">Uncharacterized protein</fullName>
    </submittedName>
</protein>
<accession>A0A381TCU9</accession>
<dbReference type="EMBL" id="UINC01004196">
    <property type="protein sequence ID" value="SVA12527.1"/>
    <property type="molecule type" value="Genomic_DNA"/>
</dbReference>
<dbReference type="InterPro" id="IPR011990">
    <property type="entry name" value="TPR-like_helical_dom_sf"/>
</dbReference>
<dbReference type="Gene3D" id="1.25.40.10">
    <property type="entry name" value="Tetratricopeptide repeat domain"/>
    <property type="match status" value="2"/>
</dbReference>
<dbReference type="AlphaFoldDB" id="A0A381TCU9"/>
<dbReference type="PANTHER" id="PTHR12558">
    <property type="entry name" value="CELL DIVISION CYCLE 16,23,27"/>
    <property type="match status" value="1"/>
</dbReference>
<feature type="non-terminal residue" evidence="1">
    <location>
        <position position="332"/>
    </location>
</feature>
<dbReference type="SUPFAM" id="SSF48452">
    <property type="entry name" value="TPR-like"/>
    <property type="match status" value="1"/>
</dbReference>
<dbReference type="SMART" id="SM00028">
    <property type="entry name" value="TPR"/>
    <property type="match status" value="4"/>
</dbReference>
<sequence>MVRHLKISFVIVLSIMLYSCGSNSSTTKIPVSTQSKEAEDLYHQAFRLNSIFKGDEAKKKLLKAVEIDKDFGAAYIFLSQFGSNTGSETDDYYEKALSLKEKLNDVEKCLLEIRTSYRDNDTEKRLEYSKKLVELLPNNAIAHQRMAYYHWGMSNIEESRKSLLLAIEKDKNYSSAYDNLAGSYMFADPKNYEMAEKYASKALSLNKKESYYHVLLGDVYRAQNKLKKAAKKYDDAYEAGTNNFFSAAKAGHAYTFIDPTEARKRFDQAINDSKNSDQKIGPEYAKVYTYLHENDFQKAIIQLSDLKNNIDSYGFTDEKKQEEISQILWHEY</sequence>
<evidence type="ECO:0000313" key="1">
    <source>
        <dbReference type="EMBL" id="SVA12527.1"/>
    </source>
</evidence>
<reference evidence="1" key="1">
    <citation type="submission" date="2018-05" db="EMBL/GenBank/DDBJ databases">
        <authorList>
            <person name="Lanie J.A."/>
            <person name="Ng W.-L."/>
            <person name="Kazmierczak K.M."/>
            <person name="Andrzejewski T.M."/>
            <person name="Davidsen T.M."/>
            <person name="Wayne K.J."/>
            <person name="Tettelin H."/>
            <person name="Glass J.I."/>
            <person name="Rusch D."/>
            <person name="Podicherti R."/>
            <person name="Tsui H.-C.T."/>
            <person name="Winkler M.E."/>
        </authorList>
    </citation>
    <scope>NUCLEOTIDE SEQUENCE</scope>
</reference>
<proteinExistence type="predicted"/>
<name>A0A381TCU9_9ZZZZ</name>
<dbReference type="PANTHER" id="PTHR12558:SF47">
    <property type="entry name" value="LIPOPOLYSACCHARIDE ASSEMBLY PROTEIN B"/>
    <property type="match status" value="1"/>
</dbReference>
<dbReference type="PROSITE" id="PS51257">
    <property type="entry name" value="PROKAR_LIPOPROTEIN"/>
    <property type="match status" value="1"/>
</dbReference>